<dbReference type="STRING" id="914237.A0A1E1LJS7"/>
<dbReference type="InterPro" id="IPR013083">
    <property type="entry name" value="Znf_RING/FYVE/PHD"/>
</dbReference>
<sequence>MFFDDIDDASARLIVQLQLEDSEEITASVLNGQSGSGVQAGEQSGLLAALMLKEDMQRNEAFLQDRGTAITLGMETTSTSRTRLEDDGAPAQVRFLETETAAEPSATPAILSQPRIQLPVHPTSPLDRVPCTICQDEFPARDLAKLPCGDEYCFTCLVQTFTQSFRDEELYPPRCCQRTIPLRALRTRLTLDITATFLAKEEEFGGKNRVYCSGRGCETFLTADMTVSPDISKCWTCQAETCVKCKTVAHAGDCPKDEAADQLRALAESEGWKSCPGYAPAKPSSVISVVLIRGKLASARSGKRIYFSTAPTTSCRHKTERTASKDLQLLQMLYKWPTNSTLTTIAIIPAGKAYTEKMTAACVTKPCLSLSTDASSARF</sequence>
<dbReference type="Proteomes" id="UP000178129">
    <property type="component" value="Unassembled WGS sequence"/>
</dbReference>
<dbReference type="Pfam" id="PF01485">
    <property type="entry name" value="IBR"/>
    <property type="match status" value="1"/>
</dbReference>
<dbReference type="AlphaFoldDB" id="A0A1E1LJS7"/>
<keyword evidence="1" id="KW-0479">Metal-binding</keyword>
<evidence type="ECO:0000313" key="7">
    <source>
        <dbReference type="Proteomes" id="UP000178129"/>
    </source>
</evidence>
<organism evidence="6 7">
    <name type="scientific">Rhynchosporium graminicola</name>
    <dbReference type="NCBI Taxonomy" id="2792576"/>
    <lineage>
        <taxon>Eukaryota</taxon>
        <taxon>Fungi</taxon>
        <taxon>Dikarya</taxon>
        <taxon>Ascomycota</taxon>
        <taxon>Pezizomycotina</taxon>
        <taxon>Leotiomycetes</taxon>
        <taxon>Helotiales</taxon>
        <taxon>Ploettnerulaceae</taxon>
        <taxon>Rhynchosporium</taxon>
    </lineage>
</organism>
<keyword evidence="2" id="KW-0863">Zinc-finger</keyword>
<evidence type="ECO:0000313" key="6">
    <source>
        <dbReference type="EMBL" id="CZT10756.1"/>
    </source>
</evidence>
<reference evidence="7" key="1">
    <citation type="submission" date="2016-03" db="EMBL/GenBank/DDBJ databases">
        <authorList>
            <person name="Ploux O."/>
        </authorList>
    </citation>
    <scope>NUCLEOTIDE SEQUENCE [LARGE SCALE GENOMIC DNA]</scope>
    <source>
        <strain evidence="7">UK7</strain>
    </source>
</reference>
<evidence type="ECO:0000259" key="5">
    <source>
        <dbReference type="Pfam" id="PF01485"/>
    </source>
</evidence>
<dbReference type="SUPFAM" id="SSF57850">
    <property type="entry name" value="RING/U-box"/>
    <property type="match status" value="1"/>
</dbReference>
<dbReference type="InParanoid" id="A0A1E1LJS7"/>
<accession>A0A1E1LJS7</accession>
<dbReference type="GO" id="GO:0008270">
    <property type="term" value="F:zinc ion binding"/>
    <property type="evidence" value="ECO:0007669"/>
    <property type="project" value="UniProtKB-KW"/>
</dbReference>
<dbReference type="PANTHER" id="PTHR11685">
    <property type="entry name" value="RBR FAMILY RING FINGER AND IBR DOMAIN-CONTAINING"/>
    <property type="match status" value="1"/>
</dbReference>
<gene>
    <name evidence="6" type="ORF">RCO7_05922</name>
</gene>
<keyword evidence="7" id="KW-1185">Reference proteome</keyword>
<dbReference type="CDD" id="cd20335">
    <property type="entry name" value="BRcat_RBR"/>
    <property type="match status" value="1"/>
</dbReference>
<evidence type="ECO:0000256" key="1">
    <source>
        <dbReference type="ARBA" id="ARBA00022723"/>
    </source>
</evidence>
<feature type="domain" description="IBR" evidence="5">
    <location>
        <begin position="206"/>
        <end position="252"/>
    </location>
</feature>
<keyword evidence="3" id="KW-0833">Ubl conjugation pathway</keyword>
<proteinExistence type="predicted"/>
<comment type="caution">
    <text evidence="6">The sequence shown here is derived from an EMBL/GenBank/DDBJ whole genome shotgun (WGS) entry which is preliminary data.</text>
</comment>
<dbReference type="Gene3D" id="3.30.40.10">
    <property type="entry name" value="Zinc/RING finger domain, C3HC4 (zinc finger)"/>
    <property type="match status" value="1"/>
</dbReference>
<dbReference type="InterPro" id="IPR031127">
    <property type="entry name" value="E3_UB_ligase_RBR"/>
</dbReference>
<evidence type="ECO:0000256" key="3">
    <source>
        <dbReference type="ARBA" id="ARBA00022786"/>
    </source>
</evidence>
<dbReference type="GO" id="GO:0004842">
    <property type="term" value="F:ubiquitin-protein transferase activity"/>
    <property type="evidence" value="ECO:0007669"/>
    <property type="project" value="InterPro"/>
</dbReference>
<dbReference type="InterPro" id="IPR002867">
    <property type="entry name" value="IBR_dom"/>
</dbReference>
<evidence type="ECO:0000256" key="2">
    <source>
        <dbReference type="ARBA" id="ARBA00022771"/>
    </source>
</evidence>
<protein>
    <recommendedName>
        <fullName evidence="5">IBR domain-containing protein</fullName>
    </recommendedName>
</protein>
<name>A0A1E1LJS7_9HELO</name>
<evidence type="ECO:0000256" key="4">
    <source>
        <dbReference type="ARBA" id="ARBA00022833"/>
    </source>
</evidence>
<dbReference type="GO" id="GO:0016567">
    <property type="term" value="P:protein ubiquitination"/>
    <property type="evidence" value="ECO:0007669"/>
    <property type="project" value="InterPro"/>
</dbReference>
<dbReference type="EMBL" id="FJUW01000058">
    <property type="protein sequence ID" value="CZT10756.1"/>
    <property type="molecule type" value="Genomic_DNA"/>
</dbReference>
<keyword evidence="4" id="KW-0862">Zinc</keyword>